<dbReference type="AlphaFoldDB" id="A0A6I4UQH9"/>
<dbReference type="EMBL" id="WTYK01000002">
    <property type="protein sequence ID" value="MXP41041.1"/>
    <property type="molecule type" value="Genomic_DNA"/>
</dbReference>
<keyword evidence="4" id="KW-1185">Reference proteome</keyword>
<dbReference type="OrthoDB" id="9806195at2"/>
<evidence type="ECO:0000259" key="2">
    <source>
        <dbReference type="Pfam" id="PF03413"/>
    </source>
</evidence>
<accession>A0A6I4UQH9</accession>
<comment type="caution">
    <text evidence="3">The sequence shown here is derived from an EMBL/GenBank/DDBJ whole genome shotgun (WGS) entry which is preliminary data.</text>
</comment>
<dbReference type="Proteomes" id="UP000469159">
    <property type="component" value="Unassembled WGS sequence"/>
</dbReference>
<protein>
    <recommendedName>
        <fullName evidence="2">PepSY domain-containing protein</fullName>
    </recommendedName>
</protein>
<gene>
    <name evidence="3" type="ORF">GRI75_05200</name>
</gene>
<evidence type="ECO:0000313" key="3">
    <source>
        <dbReference type="EMBL" id="MXP41041.1"/>
    </source>
</evidence>
<feature type="transmembrane region" description="Helical" evidence="1">
    <location>
        <begin position="15"/>
        <end position="37"/>
    </location>
</feature>
<dbReference type="PANTHER" id="PTHR34219:SF6">
    <property type="entry name" value="BLR3280 PROTEIN"/>
    <property type="match status" value="1"/>
</dbReference>
<dbReference type="Pfam" id="PF03413">
    <property type="entry name" value="PepSY"/>
    <property type="match status" value="1"/>
</dbReference>
<keyword evidence="1" id="KW-0472">Membrane</keyword>
<evidence type="ECO:0000313" key="4">
    <source>
        <dbReference type="Proteomes" id="UP000469159"/>
    </source>
</evidence>
<keyword evidence="1" id="KW-0812">Transmembrane</keyword>
<feature type="transmembrane region" description="Helical" evidence="1">
    <location>
        <begin position="198"/>
        <end position="218"/>
    </location>
</feature>
<sequence>MAQQRMMRRFARWHIWLGWVVGAPFLMWTLTGLIMVARPIEEVRGEHLRAPAALVTEGRYALPDVGEPIIGAELVQQPIGPVWLVSTAEGARYRYFAPDGTLIPPVIESEAREIADAAYAGDGRLEAVVYTPSDAPPSDLRAGVNAWQARFSDGTNVYLDASTGEILAVRTGWWRTYDLMWALHIMNLENRENPHHPLIIGFAVLGTLGALLGCILLFRRRKARPKA</sequence>
<dbReference type="InterPro" id="IPR025711">
    <property type="entry name" value="PepSY"/>
</dbReference>
<dbReference type="Pfam" id="PF03929">
    <property type="entry name" value="PepSY_TM"/>
    <property type="match status" value="1"/>
</dbReference>
<evidence type="ECO:0000256" key="1">
    <source>
        <dbReference type="SAM" id="Phobius"/>
    </source>
</evidence>
<keyword evidence="1" id="KW-1133">Transmembrane helix</keyword>
<name>A0A6I4UQH9_9SPHN</name>
<dbReference type="InterPro" id="IPR005625">
    <property type="entry name" value="PepSY-ass_TM"/>
</dbReference>
<organism evidence="3 4">
    <name type="scientific">Croceibacterium soli</name>
    <dbReference type="NCBI Taxonomy" id="1739690"/>
    <lineage>
        <taxon>Bacteria</taxon>
        <taxon>Pseudomonadati</taxon>
        <taxon>Pseudomonadota</taxon>
        <taxon>Alphaproteobacteria</taxon>
        <taxon>Sphingomonadales</taxon>
        <taxon>Erythrobacteraceae</taxon>
        <taxon>Croceibacterium</taxon>
    </lineage>
</organism>
<dbReference type="RefSeq" id="WP_160745877.1">
    <property type="nucleotide sequence ID" value="NZ_WTYK01000002.1"/>
</dbReference>
<feature type="domain" description="PepSY" evidence="2">
    <location>
        <begin position="108"/>
        <end position="169"/>
    </location>
</feature>
<proteinExistence type="predicted"/>
<reference evidence="3 4" key="1">
    <citation type="submission" date="2019-12" db="EMBL/GenBank/DDBJ databases">
        <title>Genomic-based taxomic classification of the family Erythrobacteraceae.</title>
        <authorList>
            <person name="Xu L."/>
        </authorList>
    </citation>
    <scope>NUCLEOTIDE SEQUENCE [LARGE SCALE GENOMIC DNA]</scope>
    <source>
        <strain evidence="3 4">MCCC 1K02066</strain>
    </source>
</reference>
<dbReference type="PANTHER" id="PTHR34219">
    <property type="entry name" value="IRON-REGULATED INNER MEMBRANE PROTEIN-RELATED"/>
    <property type="match status" value="1"/>
</dbReference>